<gene>
    <name evidence="2" type="ORF">CYMTET_19096</name>
</gene>
<feature type="transmembrane region" description="Helical" evidence="1">
    <location>
        <begin position="63"/>
        <end position="81"/>
    </location>
</feature>
<dbReference type="Proteomes" id="UP001190700">
    <property type="component" value="Unassembled WGS sequence"/>
</dbReference>
<sequence length="294" mass="33610">MDATDDGRIYCDSTNSSDYWKEQQLSHTEDDRLRLCDSCFDADHLDYVTATEAHSRRIRSFKIYDFIAMIFNFIVVSYTLLNETRDIKLCEILRQDKVFKQRLSEDVELECTCYHLIHGGLSKDAALKSQTIQMIMVLRKLVFIPLMLLTVPKIVKILGADAVSICLNTVAILFIAEIDRVAFAFGLDDRLRTHMEEFGRAKIGEIGRRNVYLMKKLEFITLFATLVGTTHMYNDKFNVVPVGVVTFALNLLETVFDSKTGRDVLPDILFYLVRVTLAVGFFSIIVAVFGVSLW</sequence>
<keyword evidence="1" id="KW-0812">Transmembrane</keyword>
<accession>A0AAE0G6P7</accession>
<keyword evidence="3" id="KW-1185">Reference proteome</keyword>
<keyword evidence="1" id="KW-0472">Membrane</keyword>
<proteinExistence type="predicted"/>
<organism evidence="2 3">
    <name type="scientific">Cymbomonas tetramitiformis</name>
    <dbReference type="NCBI Taxonomy" id="36881"/>
    <lineage>
        <taxon>Eukaryota</taxon>
        <taxon>Viridiplantae</taxon>
        <taxon>Chlorophyta</taxon>
        <taxon>Pyramimonadophyceae</taxon>
        <taxon>Pyramimonadales</taxon>
        <taxon>Pyramimonadaceae</taxon>
        <taxon>Cymbomonas</taxon>
    </lineage>
</organism>
<dbReference type="EMBL" id="LGRX02008873">
    <property type="protein sequence ID" value="KAK3272617.1"/>
    <property type="molecule type" value="Genomic_DNA"/>
</dbReference>
<feature type="transmembrane region" description="Helical" evidence="1">
    <location>
        <begin position="239"/>
        <end position="256"/>
    </location>
</feature>
<dbReference type="AlphaFoldDB" id="A0AAE0G6P7"/>
<keyword evidence="1" id="KW-1133">Transmembrane helix</keyword>
<evidence type="ECO:0000313" key="3">
    <source>
        <dbReference type="Proteomes" id="UP001190700"/>
    </source>
</evidence>
<evidence type="ECO:0000256" key="1">
    <source>
        <dbReference type="SAM" id="Phobius"/>
    </source>
</evidence>
<reference evidence="2 3" key="1">
    <citation type="journal article" date="2015" name="Genome Biol. Evol.">
        <title>Comparative Genomics of a Bacterivorous Green Alga Reveals Evolutionary Causalities and Consequences of Phago-Mixotrophic Mode of Nutrition.</title>
        <authorList>
            <person name="Burns J.A."/>
            <person name="Paasch A."/>
            <person name="Narechania A."/>
            <person name="Kim E."/>
        </authorList>
    </citation>
    <scope>NUCLEOTIDE SEQUENCE [LARGE SCALE GENOMIC DNA]</scope>
    <source>
        <strain evidence="2 3">PLY_AMNH</strain>
    </source>
</reference>
<protein>
    <submittedName>
        <fullName evidence="2">Uncharacterized protein</fullName>
    </submittedName>
</protein>
<name>A0AAE0G6P7_9CHLO</name>
<comment type="caution">
    <text evidence="2">The sequence shown here is derived from an EMBL/GenBank/DDBJ whole genome shotgun (WGS) entry which is preliminary data.</text>
</comment>
<evidence type="ECO:0000313" key="2">
    <source>
        <dbReference type="EMBL" id="KAK3272617.1"/>
    </source>
</evidence>
<feature type="transmembrane region" description="Helical" evidence="1">
    <location>
        <begin position="268"/>
        <end position="291"/>
    </location>
</feature>